<dbReference type="RefSeq" id="WP_111445236.1">
    <property type="nucleotide sequence ID" value="NZ_QKZK01000010.1"/>
</dbReference>
<comment type="caution">
    <text evidence="2">The sequence shown here is derived from an EMBL/GenBank/DDBJ whole genome shotgun (WGS) entry which is preliminary data.</text>
</comment>
<protein>
    <submittedName>
        <fullName evidence="2">Uncharacterized protein</fullName>
    </submittedName>
</protein>
<feature type="transmembrane region" description="Helical" evidence="1">
    <location>
        <begin position="265"/>
        <end position="282"/>
    </location>
</feature>
<feature type="transmembrane region" description="Helical" evidence="1">
    <location>
        <begin position="175"/>
        <end position="191"/>
    </location>
</feature>
<dbReference type="AlphaFoldDB" id="A0A2W7P1B5"/>
<gene>
    <name evidence="2" type="ORF">LX69_01557</name>
</gene>
<reference evidence="2 3" key="1">
    <citation type="submission" date="2018-06" db="EMBL/GenBank/DDBJ databases">
        <title>Genomic Encyclopedia of Archaeal and Bacterial Type Strains, Phase II (KMG-II): from individual species to whole genera.</title>
        <authorList>
            <person name="Goeker M."/>
        </authorList>
    </citation>
    <scope>NUCLEOTIDE SEQUENCE [LARGE SCALE GENOMIC DNA]</scope>
    <source>
        <strain evidence="2 3">DSM 6779</strain>
    </source>
</reference>
<dbReference type="Pfam" id="PF19529">
    <property type="entry name" value="DUF6057"/>
    <property type="match status" value="1"/>
</dbReference>
<feature type="transmembrane region" description="Helical" evidence="1">
    <location>
        <begin position="103"/>
        <end position="122"/>
    </location>
</feature>
<feature type="transmembrane region" description="Helical" evidence="1">
    <location>
        <begin position="153"/>
        <end position="169"/>
    </location>
</feature>
<evidence type="ECO:0000313" key="2">
    <source>
        <dbReference type="EMBL" id="PZX17242.1"/>
    </source>
</evidence>
<feature type="transmembrane region" description="Helical" evidence="1">
    <location>
        <begin position="198"/>
        <end position="217"/>
    </location>
</feature>
<feature type="transmembrane region" description="Helical" evidence="1">
    <location>
        <begin position="7"/>
        <end position="29"/>
    </location>
</feature>
<keyword evidence="1" id="KW-0812">Transmembrane</keyword>
<dbReference type="Proteomes" id="UP000249239">
    <property type="component" value="Unassembled WGS sequence"/>
</dbReference>
<accession>A0A2W7P1B5</accession>
<keyword evidence="3" id="KW-1185">Reference proteome</keyword>
<feature type="transmembrane region" description="Helical" evidence="1">
    <location>
        <begin position="237"/>
        <end position="256"/>
    </location>
</feature>
<feature type="transmembrane region" description="Helical" evidence="1">
    <location>
        <begin position="128"/>
        <end position="146"/>
    </location>
</feature>
<evidence type="ECO:0000313" key="3">
    <source>
        <dbReference type="Proteomes" id="UP000249239"/>
    </source>
</evidence>
<organism evidence="2 3">
    <name type="scientific">Breznakibacter xylanolyticus</name>
    <dbReference type="NCBI Taxonomy" id="990"/>
    <lineage>
        <taxon>Bacteria</taxon>
        <taxon>Pseudomonadati</taxon>
        <taxon>Bacteroidota</taxon>
        <taxon>Bacteroidia</taxon>
        <taxon>Marinilabiliales</taxon>
        <taxon>Marinilabiliaceae</taxon>
        <taxon>Breznakibacter</taxon>
    </lineage>
</organism>
<keyword evidence="1" id="KW-1133">Transmembrane helix</keyword>
<feature type="transmembrane region" description="Helical" evidence="1">
    <location>
        <begin position="77"/>
        <end position="96"/>
    </location>
</feature>
<dbReference type="EMBL" id="QKZK01000010">
    <property type="protein sequence ID" value="PZX17242.1"/>
    <property type="molecule type" value="Genomic_DNA"/>
</dbReference>
<keyword evidence="1" id="KW-0472">Membrane</keyword>
<name>A0A2W7P1B5_9BACT</name>
<sequence>MGLRFKIPLGAQWVGWIVFIGAIFTWFLWVDVSLWVHHNQPVYYHRSFVDLFSFPGHPVRSLAAMVMQGISGCWDGAVLMSLLMVAWGGAIFFIFRELRVKPWFSYLVVVSVVPIVSAHGKYHYAAELTFQYLFAAWFTALCLFFVRRWHGRCFGLIILVFSLLVYSFAGHPGLFLFVVLLSVWLVASHHIQRLVWMVLPLLLPYMITHLLPHLTIYEAYWGNYMVCVIDSFVDVPWSIKLYPLFLLVLVAVLLGFNTQERLKPIVELLVFVMLFVLVGWFSRSPKQKLSVRIDKLAYEKRWDELLKVVDQFGDVRSRDVQFQVNRALYHKGLLLEGLFYYPQYYGAGGLFLENETKGDIAMSASDLYFDMSFVSAARHWANEAFTDYGPRPRIVRRLIECYKLEGEPALVKKYESLLRLSPFSLLDDSPTYEQAQVGERSVLSSRNEVLRFHQFENQFVATNHPLTNLYYVVNSEPDHRMGVEYLVACHLLSGNLEELVKQLGRLKAVGYSRLPEAVQEAVLVYRQMNPGGAVDLCGFVVEKKVVERFKAFNALAAGGFRKDVASMKRFNGYKGGYLFYLTFYKPK</sequence>
<evidence type="ECO:0000256" key="1">
    <source>
        <dbReference type="SAM" id="Phobius"/>
    </source>
</evidence>
<proteinExistence type="predicted"/>
<dbReference type="InterPro" id="IPR045692">
    <property type="entry name" value="DUF6057"/>
</dbReference>